<keyword evidence="1" id="KW-0812">Transmembrane</keyword>
<dbReference type="Proteomes" id="UP000015961">
    <property type="component" value="Unassembled WGS sequence"/>
</dbReference>
<feature type="transmembrane region" description="Helical" evidence="1">
    <location>
        <begin position="99"/>
        <end position="118"/>
    </location>
</feature>
<sequence>MQRLKNQVLQIILFSFIWLLVICTLIGGNARIELFYVWKLLAISGIIGSVFGFLYPYTWEYLTWSALFNSIVMTGVNVVAGYVSLYLFSDILFSFILPYWWAVLLVTLILHLFMYQFYRRYENRKIARQLNRLKD</sequence>
<feature type="transmembrane region" description="Helical" evidence="1">
    <location>
        <begin position="12"/>
        <end position="30"/>
    </location>
</feature>
<organism evidence="2 3">
    <name type="scientific">Enterococcus sulfureus ATCC 49903</name>
    <dbReference type="NCBI Taxonomy" id="1140003"/>
    <lineage>
        <taxon>Bacteria</taxon>
        <taxon>Bacillati</taxon>
        <taxon>Bacillota</taxon>
        <taxon>Bacilli</taxon>
        <taxon>Lactobacillales</taxon>
        <taxon>Enterococcaceae</taxon>
        <taxon>Enterococcus</taxon>
    </lineage>
</organism>
<keyword evidence="3" id="KW-1185">Reference proteome</keyword>
<keyword evidence="1" id="KW-1133">Transmembrane helix</keyword>
<feature type="transmembrane region" description="Helical" evidence="1">
    <location>
        <begin position="36"/>
        <end position="55"/>
    </location>
</feature>
<dbReference type="EMBL" id="ASWO01000003">
    <property type="protein sequence ID" value="EOT86234.1"/>
    <property type="molecule type" value="Genomic_DNA"/>
</dbReference>
<evidence type="ECO:0008006" key="4">
    <source>
        <dbReference type="Google" id="ProtNLM"/>
    </source>
</evidence>
<accession>S0L2B2</accession>
<dbReference type="OrthoDB" id="2610916at2"/>
<dbReference type="STRING" id="1140003.OMY_01602"/>
<keyword evidence="1" id="KW-0472">Membrane</keyword>
<dbReference type="eggNOG" id="ENOG5032U3D">
    <property type="taxonomic scope" value="Bacteria"/>
</dbReference>
<gene>
    <name evidence="2" type="ORF">I573_00987</name>
</gene>
<evidence type="ECO:0000256" key="1">
    <source>
        <dbReference type="SAM" id="Phobius"/>
    </source>
</evidence>
<reference evidence="2 3" key="1">
    <citation type="submission" date="2013-03" db="EMBL/GenBank/DDBJ databases">
        <title>The Genome Sequence of Enterococcus sulfureus ATCC_49903 (PacBio/Illumina hybrid assembly).</title>
        <authorList>
            <consortium name="The Broad Institute Genomics Platform"/>
            <consortium name="The Broad Institute Genome Sequencing Center for Infectious Disease"/>
            <person name="Earl A."/>
            <person name="Russ C."/>
            <person name="Gilmore M."/>
            <person name="Surin D."/>
            <person name="Walker B."/>
            <person name="Young S."/>
            <person name="Zeng Q."/>
            <person name="Gargeya S."/>
            <person name="Fitzgerald M."/>
            <person name="Haas B."/>
            <person name="Abouelleil A."/>
            <person name="Allen A.W."/>
            <person name="Alvarado L."/>
            <person name="Arachchi H.M."/>
            <person name="Berlin A.M."/>
            <person name="Chapman S.B."/>
            <person name="Gainer-Dewar J."/>
            <person name="Goldberg J."/>
            <person name="Griggs A."/>
            <person name="Gujja S."/>
            <person name="Hansen M."/>
            <person name="Howarth C."/>
            <person name="Imamovic A."/>
            <person name="Ireland A."/>
            <person name="Larimer J."/>
            <person name="McCowan C."/>
            <person name="Murphy C."/>
            <person name="Pearson M."/>
            <person name="Poon T.W."/>
            <person name="Priest M."/>
            <person name="Roberts A."/>
            <person name="Saif S."/>
            <person name="Shea T."/>
            <person name="Sisk P."/>
            <person name="Sykes S."/>
            <person name="Wortman J."/>
            <person name="Nusbaum C."/>
            <person name="Birren B."/>
        </authorList>
    </citation>
    <scope>NUCLEOTIDE SEQUENCE [LARGE SCALE GENOMIC DNA]</scope>
    <source>
        <strain evidence="2 3">ATCC 49903</strain>
    </source>
</reference>
<dbReference type="RefSeq" id="WP_016186039.1">
    <property type="nucleotide sequence ID" value="NZ_ASWO01000003.1"/>
</dbReference>
<feature type="transmembrane region" description="Helical" evidence="1">
    <location>
        <begin position="67"/>
        <end position="87"/>
    </location>
</feature>
<protein>
    <recommendedName>
        <fullName evidence="4">DUF3021 domain-containing protein</fullName>
    </recommendedName>
</protein>
<evidence type="ECO:0000313" key="2">
    <source>
        <dbReference type="EMBL" id="EOT86234.1"/>
    </source>
</evidence>
<name>S0L2B2_9ENTE</name>
<comment type="caution">
    <text evidence="2">The sequence shown here is derived from an EMBL/GenBank/DDBJ whole genome shotgun (WGS) entry which is preliminary data.</text>
</comment>
<proteinExistence type="predicted"/>
<dbReference type="AlphaFoldDB" id="S0L2B2"/>
<dbReference type="PATRIC" id="fig|1140003.3.peg.1547"/>
<evidence type="ECO:0000313" key="3">
    <source>
        <dbReference type="Proteomes" id="UP000015961"/>
    </source>
</evidence>